<dbReference type="Pfam" id="PF12776">
    <property type="entry name" value="Myb_DNA-bind_3"/>
    <property type="match status" value="1"/>
</dbReference>
<comment type="caution">
    <text evidence="2">The sequence shown here is derived from an EMBL/GenBank/DDBJ whole genome shotgun (WGS) entry which is preliminary data.</text>
</comment>
<dbReference type="Proteomes" id="UP001180020">
    <property type="component" value="Unassembled WGS sequence"/>
</dbReference>
<dbReference type="PANTHER" id="PTHR31704">
    <property type="entry name" value="MYB/SANT-LIKE DNA-BINDING DOMAIN PROTEIN-RELATED"/>
    <property type="match status" value="1"/>
</dbReference>
<sequence>MPDDNNHPPTVRYNTKTVANRARGKKPIDPNKVKAVWDKAKHEVFVRICLDEMRLGNKPDQTLNKVGYDNLERRFELETKVHYLRDQFKNHWDTTRKEWQTWKALQSQTGLGFNEVTGTYDMSREWWIEFSKFLSGGVQKITTISKSWGPLKTIS</sequence>
<proteinExistence type="predicted"/>
<evidence type="ECO:0000313" key="3">
    <source>
        <dbReference type="Proteomes" id="UP001180020"/>
    </source>
</evidence>
<reference evidence="2" key="1">
    <citation type="journal article" date="2023" name="Nat. Commun.">
        <title>Diploid and tetraploid genomes of Acorus and the evolution of monocots.</title>
        <authorList>
            <person name="Ma L."/>
            <person name="Liu K.W."/>
            <person name="Li Z."/>
            <person name="Hsiao Y.Y."/>
            <person name="Qi Y."/>
            <person name="Fu T."/>
            <person name="Tang G.D."/>
            <person name="Zhang D."/>
            <person name="Sun W.H."/>
            <person name="Liu D.K."/>
            <person name="Li Y."/>
            <person name="Chen G.Z."/>
            <person name="Liu X.D."/>
            <person name="Liao X.Y."/>
            <person name="Jiang Y.T."/>
            <person name="Yu X."/>
            <person name="Hao Y."/>
            <person name="Huang J."/>
            <person name="Zhao X.W."/>
            <person name="Ke S."/>
            <person name="Chen Y.Y."/>
            <person name="Wu W.L."/>
            <person name="Hsu J.L."/>
            <person name="Lin Y.F."/>
            <person name="Huang M.D."/>
            <person name="Li C.Y."/>
            <person name="Huang L."/>
            <person name="Wang Z.W."/>
            <person name="Zhao X."/>
            <person name="Zhong W.Y."/>
            <person name="Peng D.H."/>
            <person name="Ahmad S."/>
            <person name="Lan S."/>
            <person name="Zhang J.S."/>
            <person name="Tsai W.C."/>
            <person name="Van de Peer Y."/>
            <person name="Liu Z.J."/>
        </authorList>
    </citation>
    <scope>NUCLEOTIDE SEQUENCE</scope>
    <source>
        <strain evidence="2">CP</strain>
    </source>
</reference>
<dbReference type="AlphaFoldDB" id="A0AAV9CX87"/>
<gene>
    <name evidence="2" type="ORF">QJS10_CPB17g01239</name>
</gene>
<protein>
    <recommendedName>
        <fullName evidence="1">Myb/SANT-like domain-containing protein</fullName>
    </recommendedName>
</protein>
<evidence type="ECO:0000259" key="1">
    <source>
        <dbReference type="Pfam" id="PF12776"/>
    </source>
</evidence>
<dbReference type="PANTHER" id="PTHR31704:SF37">
    <property type="entry name" value="HEAT SHOCK PROTEIN"/>
    <property type="match status" value="1"/>
</dbReference>
<accession>A0AAV9CX87</accession>
<keyword evidence="3" id="KW-1185">Reference proteome</keyword>
<dbReference type="EMBL" id="JAUJYO010000017">
    <property type="protein sequence ID" value="KAK1293351.1"/>
    <property type="molecule type" value="Genomic_DNA"/>
</dbReference>
<feature type="domain" description="Myb/SANT-like" evidence="1">
    <location>
        <begin position="37"/>
        <end position="129"/>
    </location>
</feature>
<reference evidence="2" key="2">
    <citation type="submission" date="2023-06" db="EMBL/GenBank/DDBJ databases">
        <authorList>
            <person name="Ma L."/>
            <person name="Liu K.-W."/>
            <person name="Li Z."/>
            <person name="Hsiao Y.-Y."/>
            <person name="Qi Y."/>
            <person name="Fu T."/>
            <person name="Tang G."/>
            <person name="Zhang D."/>
            <person name="Sun W.-H."/>
            <person name="Liu D.-K."/>
            <person name="Li Y."/>
            <person name="Chen G.-Z."/>
            <person name="Liu X.-D."/>
            <person name="Liao X.-Y."/>
            <person name="Jiang Y.-T."/>
            <person name="Yu X."/>
            <person name="Hao Y."/>
            <person name="Huang J."/>
            <person name="Zhao X.-W."/>
            <person name="Ke S."/>
            <person name="Chen Y.-Y."/>
            <person name="Wu W.-L."/>
            <person name="Hsu J.-L."/>
            <person name="Lin Y.-F."/>
            <person name="Huang M.-D."/>
            <person name="Li C.-Y."/>
            <person name="Huang L."/>
            <person name="Wang Z.-W."/>
            <person name="Zhao X."/>
            <person name="Zhong W.-Y."/>
            <person name="Peng D.-H."/>
            <person name="Ahmad S."/>
            <person name="Lan S."/>
            <person name="Zhang J.-S."/>
            <person name="Tsai W.-C."/>
            <person name="Van De Peer Y."/>
            <person name="Liu Z.-J."/>
        </authorList>
    </citation>
    <scope>NUCLEOTIDE SEQUENCE</scope>
    <source>
        <strain evidence="2">CP</strain>
        <tissue evidence="2">Leaves</tissue>
    </source>
</reference>
<dbReference type="InterPro" id="IPR024752">
    <property type="entry name" value="Myb/SANT-like_dom"/>
</dbReference>
<evidence type="ECO:0000313" key="2">
    <source>
        <dbReference type="EMBL" id="KAK1293351.1"/>
    </source>
</evidence>
<name>A0AAV9CX87_ACOCL</name>
<organism evidence="2 3">
    <name type="scientific">Acorus calamus</name>
    <name type="common">Sweet flag</name>
    <dbReference type="NCBI Taxonomy" id="4465"/>
    <lineage>
        <taxon>Eukaryota</taxon>
        <taxon>Viridiplantae</taxon>
        <taxon>Streptophyta</taxon>
        <taxon>Embryophyta</taxon>
        <taxon>Tracheophyta</taxon>
        <taxon>Spermatophyta</taxon>
        <taxon>Magnoliopsida</taxon>
        <taxon>Liliopsida</taxon>
        <taxon>Acoraceae</taxon>
        <taxon>Acorus</taxon>
    </lineage>
</organism>